<dbReference type="Gene3D" id="3.55.40.20">
    <property type="entry name" value="Iron/manganese superoxide dismutase, C-terminal domain"/>
    <property type="match status" value="1"/>
</dbReference>
<dbReference type="InterPro" id="IPR019831">
    <property type="entry name" value="Mn/Fe_SOD_N"/>
</dbReference>
<dbReference type="GO" id="GO:0046872">
    <property type="term" value="F:metal ion binding"/>
    <property type="evidence" value="ECO:0007669"/>
    <property type="project" value="UniProtKB-KW"/>
</dbReference>
<dbReference type="EC" id="1.15.1.1" evidence="7"/>
<feature type="binding site" evidence="6">
    <location>
        <position position="44"/>
    </location>
    <ligand>
        <name>Mn(2+)</name>
        <dbReference type="ChEBI" id="CHEBI:29035"/>
    </ligand>
</feature>
<dbReference type="GO" id="GO:0004784">
    <property type="term" value="F:superoxide dismutase activity"/>
    <property type="evidence" value="ECO:0007669"/>
    <property type="project" value="UniProtKB-EC"/>
</dbReference>
<comment type="function">
    <text evidence="7">Destroys radicals which are normally produced within the cells and which are toxic to biological systems.</text>
</comment>
<evidence type="ECO:0000256" key="6">
    <source>
        <dbReference type="PIRSR" id="PIRSR000349-1"/>
    </source>
</evidence>
<feature type="binding site" evidence="6">
    <location>
        <position position="194"/>
    </location>
    <ligand>
        <name>Mn(2+)</name>
        <dbReference type="ChEBI" id="CHEBI:29035"/>
    </ligand>
</feature>
<comment type="similarity">
    <text evidence="2 7">Belongs to the iron/manganese superoxide dismutase family.</text>
</comment>
<feature type="binding site" evidence="6">
    <location>
        <position position="99"/>
    </location>
    <ligand>
        <name>Mn(2+)</name>
        <dbReference type="ChEBI" id="CHEBI:29035"/>
    </ligand>
</feature>
<evidence type="ECO:0000259" key="9">
    <source>
        <dbReference type="Pfam" id="PF00081"/>
    </source>
</evidence>
<dbReference type="GO" id="GO:0005737">
    <property type="term" value="C:cytoplasm"/>
    <property type="evidence" value="ECO:0007669"/>
    <property type="project" value="TreeGrafter"/>
</dbReference>
<dbReference type="Pfam" id="PF00081">
    <property type="entry name" value="Sod_Fe_N"/>
    <property type="match status" value="1"/>
</dbReference>
<reference evidence="11" key="1">
    <citation type="journal article" date="2007" name="Proc. Natl. Acad. Sci. U.S.A.">
        <title>Spliced leader RNA trans-splicing in dinoflagellates.</title>
        <authorList>
            <person name="Zhang H."/>
            <person name="Hou Y."/>
            <person name="Miranda L."/>
            <person name="Campbell D.A."/>
            <person name="Sturm N.R."/>
            <person name="Gaasterland T."/>
            <person name="Lin S."/>
        </authorList>
    </citation>
    <scope>NUCLEOTIDE SEQUENCE</scope>
    <source>
        <strain evidence="11">Nsc-cDNA18</strain>
    </source>
</reference>
<evidence type="ECO:0000256" key="8">
    <source>
        <dbReference type="SAM" id="SignalP"/>
    </source>
</evidence>
<dbReference type="Gene3D" id="1.10.287.990">
    <property type="entry name" value="Fe,Mn superoxide dismutase (SOD) domain"/>
    <property type="match status" value="1"/>
</dbReference>
<evidence type="ECO:0000256" key="7">
    <source>
        <dbReference type="RuleBase" id="RU000414"/>
    </source>
</evidence>
<evidence type="ECO:0000256" key="1">
    <source>
        <dbReference type="ARBA" id="ARBA00001962"/>
    </source>
</evidence>
<dbReference type="PROSITE" id="PS00088">
    <property type="entry name" value="SOD_MN"/>
    <property type="match status" value="1"/>
</dbReference>
<feature type="signal peptide" evidence="8">
    <location>
        <begin position="1"/>
        <end position="17"/>
    </location>
</feature>
<evidence type="ECO:0000256" key="2">
    <source>
        <dbReference type="ARBA" id="ARBA00008714"/>
    </source>
</evidence>
<protein>
    <recommendedName>
        <fullName evidence="7">Superoxide dismutase</fullName>
        <ecNumber evidence="7">1.15.1.1</ecNumber>
    </recommendedName>
</protein>
<name>A7WQ57_NOCSC</name>
<dbReference type="EMBL" id="EF134235">
    <property type="protein sequence ID" value="ABV22349.1"/>
    <property type="molecule type" value="mRNA"/>
</dbReference>
<comment type="catalytic activity">
    <reaction evidence="7">
        <text>2 superoxide + 2 H(+) = H2O2 + O2</text>
        <dbReference type="Rhea" id="RHEA:20696"/>
        <dbReference type="ChEBI" id="CHEBI:15378"/>
        <dbReference type="ChEBI" id="CHEBI:15379"/>
        <dbReference type="ChEBI" id="CHEBI:16240"/>
        <dbReference type="ChEBI" id="CHEBI:18421"/>
        <dbReference type="EC" id="1.15.1.1"/>
    </reaction>
</comment>
<proteinExistence type="evidence at transcript level"/>
<dbReference type="PIRSF" id="PIRSF000349">
    <property type="entry name" value="SODismutase"/>
    <property type="match status" value="1"/>
</dbReference>
<dbReference type="SUPFAM" id="SSF54719">
    <property type="entry name" value="Fe,Mn superoxide dismutase (SOD), C-terminal domain"/>
    <property type="match status" value="1"/>
</dbReference>
<comment type="cofactor">
    <cofactor evidence="1">
        <name>Fe cation</name>
        <dbReference type="ChEBI" id="CHEBI:24875"/>
    </cofactor>
</comment>
<dbReference type="InterPro" id="IPR036324">
    <property type="entry name" value="Mn/Fe_SOD_N_sf"/>
</dbReference>
<accession>A7WQ57</accession>
<evidence type="ECO:0000256" key="4">
    <source>
        <dbReference type="ARBA" id="ARBA00023002"/>
    </source>
</evidence>
<dbReference type="InterPro" id="IPR019833">
    <property type="entry name" value="Mn/Fe_SOD_BS"/>
</dbReference>
<feature type="domain" description="Manganese/iron superoxide dismutase C-terminal" evidence="10">
    <location>
        <begin position="115"/>
        <end position="221"/>
    </location>
</feature>
<dbReference type="PRINTS" id="PR01703">
    <property type="entry name" value="MNSODISMTASE"/>
</dbReference>
<evidence type="ECO:0000256" key="5">
    <source>
        <dbReference type="ARBA" id="ARBA00023004"/>
    </source>
</evidence>
<dbReference type="FunFam" id="3.55.40.20:FF:000001">
    <property type="entry name" value="Superoxide dismutase"/>
    <property type="match status" value="1"/>
</dbReference>
<dbReference type="SUPFAM" id="SSF46609">
    <property type="entry name" value="Fe,Mn superoxide dismutase (SOD), N-terminal domain"/>
    <property type="match status" value="1"/>
</dbReference>
<feature type="binding site" evidence="6">
    <location>
        <position position="190"/>
    </location>
    <ligand>
        <name>Mn(2+)</name>
        <dbReference type="ChEBI" id="CHEBI:29035"/>
    </ligand>
</feature>
<keyword evidence="4 7" id="KW-0560">Oxidoreductase</keyword>
<keyword evidence="3 6" id="KW-0479">Metal-binding</keyword>
<evidence type="ECO:0000256" key="3">
    <source>
        <dbReference type="ARBA" id="ARBA00022723"/>
    </source>
</evidence>
<dbReference type="InterPro" id="IPR019832">
    <property type="entry name" value="Mn/Fe_SOD_C"/>
</dbReference>
<organism evidence="11">
    <name type="scientific">Noctiluca scintillans</name>
    <name type="common">Sea sparkle</name>
    <name type="synonym">Red tide dinoflagellate</name>
    <dbReference type="NCBI Taxonomy" id="2966"/>
    <lineage>
        <taxon>Eukaryota</taxon>
        <taxon>Sar</taxon>
        <taxon>Alveolata</taxon>
        <taxon>Dinophyceae</taxon>
        <taxon>Noctilucales</taxon>
        <taxon>Noctilucaceae</taxon>
        <taxon>Noctiluca</taxon>
    </lineage>
</organism>
<keyword evidence="5" id="KW-0408">Iron</keyword>
<dbReference type="InterPro" id="IPR001189">
    <property type="entry name" value="Mn/Fe_SOD"/>
</dbReference>
<dbReference type="InterPro" id="IPR036314">
    <property type="entry name" value="SOD_C_sf"/>
</dbReference>
<evidence type="ECO:0000259" key="10">
    <source>
        <dbReference type="Pfam" id="PF02777"/>
    </source>
</evidence>
<keyword evidence="8" id="KW-0732">Signal</keyword>
<evidence type="ECO:0000313" key="11">
    <source>
        <dbReference type="EMBL" id="ABV22349.1"/>
    </source>
</evidence>
<dbReference type="PANTHER" id="PTHR43595">
    <property type="entry name" value="37S RIBOSOMAL PROTEIN S26, MITOCHONDRIAL"/>
    <property type="match status" value="1"/>
</dbReference>
<dbReference type="PANTHER" id="PTHR43595:SF2">
    <property type="entry name" value="SMALL RIBOSOMAL SUBUNIT PROTEIN MS42"/>
    <property type="match status" value="1"/>
</dbReference>
<sequence>MQFWAAGCVFLIVSVAGDLFSLPPLPYEYDALEPHIDTATMKFHHDRHHAAYVAGLNAASKSGDAAYGSGDADSLASQQAQAVQLGTATRNHGGGHYNHALFWVNLISPSVVTEPSDALKAAIEASFGSLDEFKTAFSKAALGRFGSGWVWLGVTPGGALAITDTANQDNPLMRGLEYPVTPMIPILGLDVWEHAYYLKYQNKRADYVSAFWNVVNWKIVSTSFEKYAVEQKPVPATTSGSSHASEL</sequence>
<feature type="domain" description="Manganese/iron superoxide dismutase N-terminal" evidence="9">
    <location>
        <begin position="20"/>
        <end position="106"/>
    </location>
</feature>
<feature type="chain" id="PRO_5002717611" description="Superoxide dismutase" evidence="8">
    <location>
        <begin position="18"/>
        <end position="247"/>
    </location>
</feature>
<dbReference type="AlphaFoldDB" id="A7WQ57"/>
<dbReference type="Pfam" id="PF02777">
    <property type="entry name" value="Sod_Fe_C"/>
    <property type="match status" value="1"/>
</dbReference>